<keyword evidence="13" id="KW-0675">Receptor</keyword>
<reference evidence="13 14" key="1">
    <citation type="submission" date="2019-09" db="EMBL/GenBank/DDBJ databases">
        <title>Pararcticibacter amylolyticus gen. nov., sp. nov., isolated from a rottenly hemp rope, and reclassification of Pedobacter tournemirensis as Pararcticibacter tournemirensis comb. nov.</title>
        <authorList>
            <person name="Cai Y."/>
        </authorList>
    </citation>
    <scope>NUCLEOTIDE SEQUENCE [LARGE SCALE GENOMIC DNA]</scope>
    <source>
        <strain evidence="13 14">TF5-37.2-LB10</strain>
    </source>
</reference>
<evidence type="ECO:0000256" key="10">
    <source>
        <dbReference type="SAM" id="SignalP"/>
    </source>
</evidence>
<comment type="similarity">
    <text evidence="8 9">Belongs to the TonB-dependent receptor family.</text>
</comment>
<evidence type="ECO:0000256" key="5">
    <source>
        <dbReference type="ARBA" id="ARBA00023077"/>
    </source>
</evidence>
<evidence type="ECO:0000256" key="3">
    <source>
        <dbReference type="ARBA" id="ARBA00022452"/>
    </source>
</evidence>
<feature type="domain" description="TonB-dependent receptor plug" evidence="12">
    <location>
        <begin position="123"/>
        <end position="229"/>
    </location>
</feature>
<dbReference type="RefSeq" id="WP_141815175.1">
    <property type="nucleotide sequence ID" value="NZ_VFPL01000001.1"/>
</dbReference>
<dbReference type="Pfam" id="PF07715">
    <property type="entry name" value="Plug"/>
    <property type="match status" value="1"/>
</dbReference>
<sequence>MTKQLFNKFRKRLFLSLLYLVVSMAAYAQTKQIRGTVVDEKNEPLPGATVKAKSGKGSASTGADGRFTITVPQNEQTLTASFIGFDLREVSIAGQTNITIKMVPSSKSLEEVVVIGYGTQRREAVTGSVASISGEKMRDVPSAGITQALQGRLPGVEMAQTSSQPGAAMRIRIRGTRSLTATNDPLVVLDGIPFAGSINDINPNDIQSLDILKDASATAIYGSRGANGVILVTTQKGKKEQKAVVSYNGYHGAKSVFAPYPMMSGSELSALREAFNYQPRLGGDEAADVNTDWQDLLYRTAALTSHDLGVTGGTKGGSYNVSLGYYQDQGVIPSQQYDRLSLRASVDQEVGKYLRLGFTTNNNYNVTQGSQVGMYGALSMSPLVSPYNADGTPRRVAQMPQDQQWIYTKDVVDSLEDRWLNETKGYATYNAIYGEVKIPGIEGLKYRANVGLDFRQSNNGAFTGRGVNAIDPTTVSTASVTNSHTYHWAVENLLTYDRTFNEKHRVNAVALYSVEKTNFNQSNMSGRNIPNEDFQYYNIGSALDEVTVNPDNQKYWSRGLVSWMGRVMYSYADRYMLSATVRSDGSSVLAPGYKWHTYPAVSAGWNIGNESFMEGITAINSLKLRVGYGETSNQSVDPYRTLGILSPRPYNYGNTNATGFYVSLAPSPVLGWEYSKTWNYGLDFTILNNRLSGTVEYYVTNTEDLLLNKGLPPTAGVDRVTQNVGKTQNKGIEFSLNGQILNDVNGWSWEAGVNFYANRNKIVSLASGIQRDENNWWFVGHPINVIYDYEKVGLWQEGEPYLTNFEGNSAKPGMVKVKYTGEYDASGKPVREVGPADRQILDADPDFQGGFNTRVAYKGFDLSAVAVFQSGGILNSTLYGSAGYLNLMSGRRGNVKVDYWTPENTDAKYPAPAGLRSGDNLEYASTLGYFDASYLKVRTISLGYNFSQKLLKRSGISRLRIYGTVQNPFVLFSPYHKESGMDPEPNTTGDQSSTMAVPYSGNLSRLLTIGTNSPSTRNYLFGVNLTF</sequence>
<keyword evidence="4 8" id="KW-0812">Transmembrane</keyword>
<dbReference type="InterPro" id="IPR023996">
    <property type="entry name" value="TonB-dep_OMP_SusC/RagA"/>
</dbReference>
<accession>A0A5M9HAZ1</accession>
<organism evidence="13 14">
    <name type="scientific">Arcticibacter tournemirensis</name>
    <dbReference type="NCBI Taxonomy" id="699437"/>
    <lineage>
        <taxon>Bacteria</taxon>
        <taxon>Pseudomonadati</taxon>
        <taxon>Bacteroidota</taxon>
        <taxon>Sphingobacteriia</taxon>
        <taxon>Sphingobacteriales</taxon>
        <taxon>Sphingobacteriaceae</taxon>
        <taxon>Arcticibacter</taxon>
    </lineage>
</organism>
<dbReference type="InterPro" id="IPR039426">
    <property type="entry name" value="TonB-dep_rcpt-like"/>
</dbReference>
<evidence type="ECO:0000256" key="2">
    <source>
        <dbReference type="ARBA" id="ARBA00022448"/>
    </source>
</evidence>
<keyword evidence="10" id="KW-0732">Signal</keyword>
<evidence type="ECO:0000256" key="1">
    <source>
        <dbReference type="ARBA" id="ARBA00004571"/>
    </source>
</evidence>
<dbReference type="NCBIfam" id="TIGR04056">
    <property type="entry name" value="OMP_RagA_SusC"/>
    <property type="match status" value="1"/>
</dbReference>
<keyword evidence="7 8" id="KW-0998">Cell outer membrane</keyword>
<evidence type="ECO:0000313" key="14">
    <source>
        <dbReference type="Proteomes" id="UP000322918"/>
    </source>
</evidence>
<dbReference type="EMBL" id="VWNE01000012">
    <property type="protein sequence ID" value="KAA8483425.1"/>
    <property type="molecule type" value="Genomic_DNA"/>
</dbReference>
<dbReference type="NCBIfam" id="TIGR04057">
    <property type="entry name" value="SusC_RagA_signa"/>
    <property type="match status" value="1"/>
</dbReference>
<evidence type="ECO:0000256" key="9">
    <source>
        <dbReference type="RuleBase" id="RU003357"/>
    </source>
</evidence>
<dbReference type="OrthoDB" id="9768177at2"/>
<feature type="domain" description="TonB-dependent receptor-like beta-barrel" evidence="11">
    <location>
        <begin position="445"/>
        <end position="967"/>
    </location>
</feature>
<dbReference type="Gene3D" id="2.60.40.1120">
    <property type="entry name" value="Carboxypeptidase-like, regulatory domain"/>
    <property type="match status" value="1"/>
</dbReference>
<evidence type="ECO:0000256" key="6">
    <source>
        <dbReference type="ARBA" id="ARBA00023136"/>
    </source>
</evidence>
<evidence type="ECO:0000256" key="4">
    <source>
        <dbReference type="ARBA" id="ARBA00022692"/>
    </source>
</evidence>
<keyword evidence="5 9" id="KW-0798">TonB box</keyword>
<evidence type="ECO:0000259" key="12">
    <source>
        <dbReference type="Pfam" id="PF07715"/>
    </source>
</evidence>
<dbReference type="InterPro" id="IPR036942">
    <property type="entry name" value="Beta-barrel_TonB_sf"/>
</dbReference>
<dbReference type="FunFam" id="2.170.130.10:FF:000008">
    <property type="entry name" value="SusC/RagA family TonB-linked outer membrane protein"/>
    <property type="match status" value="1"/>
</dbReference>
<dbReference type="InterPro" id="IPR008969">
    <property type="entry name" value="CarboxyPept-like_regulatory"/>
</dbReference>
<dbReference type="Gene3D" id="2.40.170.20">
    <property type="entry name" value="TonB-dependent receptor, beta-barrel domain"/>
    <property type="match status" value="1"/>
</dbReference>
<dbReference type="InterPro" id="IPR037066">
    <property type="entry name" value="Plug_dom_sf"/>
</dbReference>
<dbReference type="InterPro" id="IPR023997">
    <property type="entry name" value="TonB-dep_OMP_SusC/RagA_CS"/>
</dbReference>
<keyword evidence="14" id="KW-1185">Reference proteome</keyword>
<dbReference type="PROSITE" id="PS52016">
    <property type="entry name" value="TONB_DEPENDENT_REC_3"/>
    <property type="match status" value="1"/>
</dbReference>
<feature type="signal peptide" evidence="10">
    <location>
        <begin position="1"/>
        <end position="28"/>
    </location>
</feature>
<dbReference type="Proteomes" id="UP000322918">
    <property type="component" value="Unassembled WGS sequence"/>
</dbReference>
<dbReference type="GO" id="GO:0009279">
    <property type="term" value="C:cell outer membrane"/>
    <property type="evidence" value="ECO:0007669"/>
    <property type="project" value="UniProtKB-SubCell"/>
</dbReference>
<dbReference type="SUPFAM" id="SSF49464">
    <property type="entry name" value="Carboxypeptidase regulatory domain-like"/>
    <property type="match status" value="1"/>
</dbReference>
<dbReference type="Pfam" id="PF13715">
    <property type="entry name" value="CarbopepD_reg_2"/>
    <property type="match status" value="1"/>
</dbReference>
<dbReference type="Gene3D" id="2.170.130.10">
    <property type="entry name" value="TonB-dependent receptor, plug domain"/>
    <property type="match status" value="1"/>
</dbReference>
<proteinExistence type="inferred from homology"/>
<keyword evidence="2 8" id="KW-0813">Transport</keyword>
<evidence type="ECO:0000256" key="7">
    <source>
        <dbReference type="ARBA" id="ARBA00023237"/>
    </source>
</evidence>
<name>A0A5M9HAZ1_9SPHI</name>
<keyword evidence="6 8" id="KW-0472">Membrane</keyword>
<feature type="chain" id="PRO_5024310781" evidence="10">
    <location>
        <begin position="29"/>
        <end position="1027"/>
    </location>
</feature>
<dbReference type="InterPro" id="IPR012910">
    <property type="entry name" value="Plug_dom"/>
</dbReference>
<keyword evidence="3 8" id="KW-1134">Transmembrane beta strand</keyword>
<gene>
    <name evidence="13" type="ORF">F1649_09570</name>
</gene>
<dbReference type="Pfam" id="PF00593">
    <property type="entry name" value="TonB_dep_Rec_b-barrel"/>
    <property type="match status" value="1"/>
</dbReference>
<evidence type="ECO:0000259" key="11">
    <source>
        <dbReference type="Pfam" id="PF00593"/>
    </source>
</evidence>
<dbReference type="InterPro" id="IPR000531">
    <property type="entry name" value="Beta-barrel_TonB"/>
</dbReference>
<comment type="caution">
    <text evidence="13">The sequence shown here is derived from an EMBL/GenBank/DDBJ whole genome shotgun (WGS) entry which is preliminary data.</text>
</comment>
<evidence type="ECO:0000313" key="13">
    <source>
        <dbReference type="EMBL" id="KAA8483425.1"/>
    </source>
</evidence>
<dbReference type="SUPFAM" id="SSF56935">
    <property type="entry name" value="Porins"/>
    <property type="match status" value="1"/>
</dbReference>
<evidence type="ECO:0000256" key="8">
    <source>
        <dbReference type="PROSITE-ProRule" id="PRU01360"/>
    </source>
</evidence>
<dbReference type="AlphaFoldDB" id="A0A5M9HAZ1"/>
<protein>
    <submittedName>
        <fullName evidence="13">TonB-dependent receptor</fullName>
    </submittedName>
</protein>
<comment type="subcellular location">
    <subcellularLocation>
        <location evidence="1 8">Cell outer membrane</location>
        <topology evidence="1 8">Multi-pass membrane protein</topology>
    </subcellularLocation>
</comment>